<evidence type="ECO:0000313" key="3">
    <source>
        <dbReference type="Proteomes" id="UP000316096"/>
    </source>
</evidence>
<dbReference type="PANTHER" id="PTHR18964">
    <property type="entry name" value="ROK (REPRESSOR, ORF, KINASE) FAMILY"/>
    <property type="match status" value="1"/>
</dbReference>
<dbReference type="Gene3D" id="3.30.420.40">
    <property type="match status" value="2"/>
</dbReference>
<keyword evidence="3" id="KW-1185">Reference proteome</keyword>
<protein>
    <submittedName>
        <fullName evidence="2">Putative NBD/HSP70 family sugar kinase</fullName>
    </submittedName>
</protein>
<dbReference type="GO" id="GO:0016301">
    <property type="term" value="F:kinase activity"/>
    <property type="evidence" value="ECO:0007669"/>
    <property type="project" value="UniProtKB-KW"/>
</dbReference>
<dbReference type="EMBL" id="VFOZ01000001">
    <property type="protein sequence ID" value="TQL99885.1"/>
    <property type="molecule type" value="Genomic_DNA"/>
</dbReference>
<evidence type="ECO:0000256" key="1">
    <source>
        <dbReference type="ARBA" id="ARBA00006479"/>
    </source>
</evidence>
<gene>
    <name evidence="2" type="ORF">FB559_5586</name>
</gene>
<dbReference type="SUPFAM" id="SSF53067">
    <property type="entry name" value="Actin-like ATPase domain"/>
    <property type="match status" value="1"/>
</dbReference>
<comment type="caution">
    <text evidence="2">The sequence shown here is derived from an EMBL/GenBank/DDBJ whole genome shotgun (WGS) entry which is preliminary data.</text>
</comment>
<dbReference type="InterPro" id="IPR036388">
    <property type="entry name" value="WH-like_DNA-bd_sf"/>
</dbReference>
<dbReference type="Proteomes" id="UP000316096">
    <property type="component" value="Unassembled WGS sequence"/>
</dbReference>
<dbReference type="InterPro" id="IPR000600">
    <property type="entry name" value="ROK"/>
</dbReference>
<proteinExistence type="inferred from homology"/>
<organism evidence="2 3">
    <name type="scientific">Actinoallomurus bryophytorum</name>
    <dbReference type="NCBI Taxonomy" id="1490222"/>
    <lineage>
        <taxon>Bacteria</taxon>
        <taxon>Bacillati</taxon>
        <taxon>Actinomycetota</taxon>
        <taxon>Actinomycetes</taxon>
        <taxon>Streptosporangiales</taxon>
        <taxon>Thermomonosporaceae</taxon>
        <taxon>Actinoallomurus</taxon>
    </lineage>
</organism>
<comment type="similarity">
    <text evidence="1">Belongs to the ROK (NagC/XylR) family.</text>
</comment>
<accession>A0A543CRZ9</accession>
<dbReference type="InterPro" id="IPR043129">
    <property type="entry name" value="ATPase_NBD"/>
</dbReference>
<dbReference type="InterPro" id="IPR036390">
    <property type="entry name" value="WH_DNA-bd_sf"/>
</dbReference>
<dbReference type="RefSeq" id="WP_246122111.1">
    <property type="nucleotide sequence ID" value="NZ_VFOZ01000001.1"/>
</dbReference>
<keyword evidence="2" id="KW-0808">Transferase</keyword>
<name>A0A543CRZ9_9ACTN</name>
<reference evidence="2 3" key="1">
    <citation type="submission" date="2019-06" db="EMBL/GenBank/DDBJ databases">
        <title>Sequencing the genomes of 1000 actinobacteria strains.</title>
        <authorList>
            <person name="Klenk H.-P."/>
        </authorList>
    </citation>
    <scope>NUCLEOTIDE SEQUENCE [LARGE SCALE GENOMIC DNA]</scope>
    <source>
        <strain evidence="2 3">DSM 102200</strain>
    </source>
</reference>
<sequence>MTRRRIRGSTQDDVRRHNLGTILTEVHRHGYRSRALLTAEMGLNRSTIGDLVAELTEAGLVLQRSASAQGRAGRPSLEVVPSPEGVYVLAVDLGVRHLAVARVGLGGDVLDRVDVDSERDWSDLDITVDAIAEACRGLRRGAPARARCVGVGLSVPGVVRQEDGLLRFAPNLGWTDLPLGARLGERLDLPAVIANDADLGALAEHWRGVAVGYEHVVVVSGEIGIGGGILVGGRPLRGRGGYAGEIGHLRVNPDGRPCRCGSSGCLETEIGADALLREAGRRPGSGMDAYRAVLAEAAAGDEEAKNAAARVARWLGVGVGILVNTFNPDIVILGGPLGELYKATADIVEEATARSSLVAPREQVRLAASALGPDAQIVGAAELAFEPLLEDPIGTLTHRAA</sequence>
<dbReference type="AlphaFoldDB" id="A0A543CRZ9"/>
<dbReference type="Pfam" id="PF00480">
    <property type="entry name" value="ROK"/>
    <property type="match status" value="1"/>
</dbReference>
<dbReference type="PANTHER" id="PTHR18964:SF149">
    <property type="entry name" value="BIFUNCTIONAL UDP-N-ACETYLGLUCOSAMINE 2-EPIMERASE_N-ACETYLMANNOSAMINE KINASE"/>
    <property type="match status" value="1"/>
</dbReference>
<evidence type="ECO:0000313" key="2">
    <source>
        <dbReference type="EMBL" id="TQL99885.1"/>
    </source>
</evidence>
<keyword evidence="2" id="KW-0418">Kinase</keyword>
<dbReference type="SUPFAM" id="SSF46785">
    <property type="entry name" value="Winged helix' DNA-binding domain"/>
    <property type="match status" value="1"/>
</dbReference>
<dbReference type="Gene3D" id="1.10.10.10">
    <property type="entry name" value="Winged helix-like DNA-binding domain superfamily/Winged helix DNA-binding domain"/>
    <property type="match status" value="1"/>
</dbReference>